<dbReference type="GO" id="GO:0016616">
    <property type="term" value="F:oxidoreductase activity, acting on the CH-OH group of donors, NAD or NADP as acceptor"/>
    <property type="evidence" value="ECO:0007669"/>
    <property type="project" value="InterPro"/>
</dbReference>
<evidence type="ECO:0000256" key="2">
    <source>
        <dbReference type="ARBA" id="ARBA00023002"/>
    </source>
</evidence>
<name>A0AA41V1M1_PAPNU</name>
<keyword evidence="2" id="KW-0560">Oxidoreductase</keyword>
<organism evidence="6 7">
    <name type="scientific">Papaver nudicaule</name>
    <name type="common">Iceland poppy</name>
    <dbReference type="NCBI Taxonomy" id="74823"/>
    <lineage>
        <taxon>Eukaryota</taxon>
        <taxon>Viridiplantae</taxon>
        <taxon>Streptophyta</taxon>
        <taxon>Embryophyta</taxon>
        <taxon>Tracheophyta</taxon>
        <taxon>Spermatophyta</taxon>
        <taxon>Magnoliopsida</taxon>
        <taxon>Ranunculales</taxon>
        <taxon>Papaveraceae</taxon>
        <taxon>Papaveroideae</taxon>
        <taxon>Papaver</taxon>
    </lineage>
</organism>
<dbReference type="Pfam" id="PF14934">
    <property type="entry name" value="TMEM254"/>
    <property type="match status" value="1"/>
</dbReference>
<sequence length="474" mass="52262">MHLSENEGIEGNTFLVTGGLGFVGSALCSELLRRGAREVRTLDPRSSSPWSAHLDKIGAGVNSIQGDVSKNKDVAKAVRGVDCVFHLASYGMSGKEMIQAGRVDEVNITGTCHVLDACFQFGVKRLVYVSTYNVVFGGQEIVNGNEALPYFPMDDHVDPYGRSKSVAEQLVLKSNGRMSQKNGTRLYTCAIRPAAIYGPGEERHLPRIVTMAKLGLFAFQVGAPTVKSDWVYVDNLVLALILASMGLLDDIPGREGTPVAAGQPYFICDGSPVNTFDFIRPLLRSLDYDVPKATLDVSHALLMGQIFWAIYTVLYPWLNSSWLPQPFILPSEAHKLGVTHYFSPLKAKNELGYVPMVSPQEGMSATISYWQERKKRSLDGPTIHAWCFCVIGLFAVFVLAYLPVLGPVKPLSLRSMSPLQILFVASVAAHVGEAIYAWYLAKRVDPANAKGWFWQTFALGFFSLRFLLKRARKE</sequence>
<evidence type="ECO:0000313" key="7">
    <source>
        <dbReference type="Proteomes" id="UP001177140"/>
    </source>
</evidence>
<dbReference type="PANTHER" id="PTHR43245">
    <property type="entry name" value="BIFUNCTIONAL POLYMYXIN RESISTANCE PROTEIN ARNA"/>
    <property type="match status" value="1"/>
</dbReference>
<feature type="domain" description="3-beta hydroxysteroid dehydrogenase/isomerase" evidence="5">
    <location>
        <begin position="15"/>
        <end position="293"/>
    </location>
</feature>
<feature type="transmembrane region" description="Helical" evidence="4">
    <location>
        <begin position="383"/>
        <end position="406"/>
    </location>
</feature>
<dbReference type="Proteomes" id="UP001177140">
    <property type="component" value="Unassembled WGS sequence"/>
</dbReference>
<dbReference type="SUPFAM" id="SSF51735">
    <property type="entry name" value="NAD(P)-binding Rossmann-fold domains"/>
    <property type="match status" value="1"/>
</dbReference>
<evidence type="ECO:0000259" key="5">
    <source>
        <dbReference type="Pfam" id="PF01073"/>
    </source>
</evidence>
<protein>
    <recommendedName>
        <fullName evidence="5">3-beta hydroxysteroid dehydrogenase/isomerase domain-containing protein</fullName>
    </recommendedName>
</protein>
<feature type="transmembrane region" description="Helical" evidence="4">
    <location>
        <begin position="451"/>
        <end position="468"/>
    </location>
</feature>
<evidence type="ECO:0000256" key="1">
    <source>
        <dbReference type="ARBA" id="ARBA00009219"/>
    </source>
</evidence>
<keyword evidence="3" id="KW-0520">NAD</keyword>
<gene>
    <name evidence="6" type="ORF">MKW94_014800</name>
</gene>
<keyword evidence="4" id="KW-1133">Transmembrane helix</keyword>
<dbReference type="InterPro" id="IPR002225">
    <property type="entry name" value="3Beta_OHSteriod_DH/Estase"/>
</dbReference>
<comment type="caution">
    <text evidence="6">The sequence shown here is derived from an EMBL/GenBank/DDBJ whole genome shotgun (WGS) entry which is preliminary data.</text>
</comment>
<comment type="similarity">
    <text evidence="1">Belongs to the 3-beta-HSD family.</text>
</comment>
<dbReference type="PANTHER" id="PTHR43245:SF51">
    <property type="entry name" value="SHORT CHAIN DEHYDROGENASE_REDUCTASE FAMILY 42E, MEMBER 2"/>
    <property type="match status" value="1"/>
</dbReference>
<dbReference type="AlphaFoldDB" id="A0AA41V1M1"/>
<keyword evidence="4" id="KW-0812">Transmembrane</keyword>
<dbReference type="InterPro" id="IPR028110">
    <property type="entry name" value="TMEM254"/>
</dbReference>
<dbReference type="Pfam" id="PF01073">
    <property type="entry name" value="3Beta_HSD"/>
    <property type="match status" value="1"/>
</dbReference>
<dbReference type="EMBL" id="JAJJMA010068458">
    <property type="protein sequence ID" value="MCL7027456.1"/>
    <property type="molecule type" value="Genomic_DNA"/>
</dbReference>
<accession>A0AA41V1M1</accession>
<dbReference type="FunFam" id="3.40.50.720:FF:000138">
    <property type="entry name" value="Short-chain dehydrogenase/reductase family 42E member 1"/>
    <property type="match status" value="1"/>
</dbReference>
<evidence type="ECO:0000256" key="4">
    <source>
        <dbReference type="SAM" id="Phobius"/>
    </source>
</evidence>
<dbReference type="GO" id="GO:0006694">
    <property type="term" value="P:steroid biosynthetic process"/>
    <property type="evidence" value="ECO:0007669"/>
    <property type="project" value="InterPro"/>
</dbReference>
<keyword evidence="7" id="KW-1185">Reference proteome</keyword>
<dbReference type="InterPro" id="IPR036291">
    <property type="entry name" value="NAD(P)-bd_dom_sf"/>
</dbReference>
<evidence type="ECO:0000256" key="3">
    <source>
        <dbReference type="ARBA" id="ARBA00023027"/>
    </source>
</evidence>
<feature type="transmembrane region" description="Helical" evidence="4">
    <location>
        <begin position="418"/>
        <end position="439"/>
    </location>
</feature>
<dbReference type="InterPro" id="IPR050177">
    <property type="entry name" value="Lipid_A_modif_metabolic_enz"/>
</dbReference>
<keyword evidence="4" id="KW-0472">Membrane</keyword>
<dbReference type="Gene3D" id="3.40.50.720">
    <property type="entry name" value="NAD(P)-binding Rossmann-like Domain"/>
    <property type="match status" value="1"/>
</dbReference>
<evidence type="ECO:0000313" key="6">
    <source>
        <dbReference type="EMBL" id="MCL7027456.1"/>
    </source>
</evidence>
<reference evidence="6" key="1">
    <citation type="submission" date="2022-03" db="EMBL/GenBank/DDBJ databases">
        <title>A functionally conserved STORR gene fusion in Papaver species that diverged 16.8 million years ago.</title>
        <authorList>
            <person name="Catania T."/>
        </authorList>
    </citation>
    <scope>NUCLEOTIDE SEQUENCE</scope>
    <source>
        <strain evidence="6">S-191538</strain>
    </source>
</reference>
<proteinExistence type="inferred from homology"/>